<dbReference type="Proteomes" id="UP000466104">
    <property type="component" value="Unassembled WGS sequence"/>
</dbReference>
<dbReference type="EMBL" id="VUMG01000002">
    <property type="protein sequence ID" value="MSS45331.1"/>
    <property type="molecule type" value="Genomic_DNA"/>
</dbReference>
<evidence type="ECO:0000313" key="1">
    <source>
        <dbReference type="EMBL" id="MSS45331.1"/>
    </source>
</evidence>
<organism evidence="1 2">
    <name type="scientific">Cutibacterium porci</name>
    <dbReference type="NCBI Taxonomy" id="2605781"/>
    <lineage>
        <taxon>Bacteria</taxon>
        <taxon>Bacillati</taxon>
        <taxon>Actinomycetota</taxon>
        <taxon>Actinomycetes</taxon>
        <taxon>Propionibacteriales</taxon>
        <taxon>Propionibacteriaceae</taxon>
        <taxon>Cutibacterium</taxon>
    </lineage>
</organism>
<dbReference type="RefSeq" id="WP_154562482.1">
    <property type="nucleotide sequence ID" value="NZ_VUMG01000002.1"/>
</dbReference>
<dbReference type="AlphaFoldDB" id="A0A7K0J5V4"/>
<name>A0A7K0J5V4_9ACTN</name>
<protein>
    <submittedName>
        <fullName evidence="1">Uncharacterized protein</fullName>
    </submittedName>
</protein>
<proteinExistence type="predicted"/>
<keyword evidence="2" id="KW-1185">Reference proteome</keyword>
<gene>
    <name evidence="1" type="ORF">FYJ43_04570</name>
</gene>
<comment type="caution">
    <text evidence="1">The sequence shown here is derived from an EMBL/GenBank/DDBJ whole genome shotgun (WGS) entry which is preliminary data.</text>
</comment>
<accession>A0A7K0J5V4</accession>
<reference evidence="1 2" key="1">
    <citation type="submission" date="2019-08" db="EMBL/GenBank/DDBJ databases">
        <title>In-depth cultivation of the pig gut microbiome towards novel bacterial diversity and tailored functional studies.</title>
        <authorList>
            <person name="Wylensek D."/>
            <person name="Hitch T.C.A."/>
            <person name="Clavel T."/>
        </authorList>
    </citation>
    <scope>NUCLEOTIDE SEQUENCE [LARGE SCALE GENOMIC DNA]</scope>
    <source>
        <strain evidence="1 2">WCA-380-WT-3A</strain>
    </source>
</reference>
<evidence type="ECO:0000313" key="2">
    <source>
        <dbReference type="Proteomes" id="UP000466104"/>
    </source>
</evidence>
<sequence>MIVLETLNQLTQQLGLPSAVALYTKTPAPDTYLVITPLVDTLEVFADNTPGVQTEQARIPLFTRGNYLPLRDRITTALLKAGLTITGRQYVGYEADTRFHHYAIDVAGRAAQPSSVSPWPAR</sequence>